<dbReference type="GO" id="GO:0030246">
    <property type="term" value="F:carbohydrate binding"/>
    <property type="evidence" value="ECO:0007669"/>
    <property type="project" value="UniProtKB-KW"/>
</dbReference>
<keyword evidence="5" id="KW-1185">Reference proteome</keyword>
<comment type="similarity">
    <text evidence="1">Belongs to the fungal fucose-specific lectin family.</text>
</comment>
<proteinExistence type="inferred from homology"/>
<evidence type="ECO:0000256" key="3">
    <source>
        <dbReference type="ARBA" id="ARBA00022734"/>
    </source>
</evidence>
<protein>
    <recommendedName>
        <fullName evidence="2">Fucose-specific lectin</fullName>
    </recommendedName>
</protein>
<evidence type="ECO:0000313" key="5">
    <source>
        <dbReference type="Proteomes" id="UP001043456"/>
    </source>
</evidence>
<comment type="caution">
    <text evidence="4">The sequence shown here is derived from an EMBL/GenBank/DDBJ whole genome shotgun (WGS) entry which is preliminary data.</text>
</comment>
<accession>A0A9P3BEV2</accession>
<dbReference type="SUPFAM" id="SSF89372">
    <property type="entry name" value="Fucose-specific lectin"/>
    <property type="match status" value="1"/>
</dbReference>
<dbReference type="AlphaFoldDB" id="A0A9P3BEV2"/>
<sequence length="68" mass="7518">MSTAGAQQVLFRTGIAAVNTTSHIRVYFQDAYSSIRESLYEGSWANGTEKNVISKAKLGSPWLRLPRS</sequence>
<dbReference type="Gene3D" id="2.120.10.70">
    <property type="entry name" value="Fucose-specific lectin"/>
    <property type="match status" value="1"/>
</dbReference>
<organism evidence="4 5">
    <name type="scientific">Aspergillus pseudoviridinutans</name>
    <dbReference type="NCBI Taxonomy" id="1517512"/>
    <lineage>
        <taxon>Eukaryota</taxon>
        <taxon>Fungi</taxon>
        <taxon>Dikarya</taxon>
        <taxon>Ascomycota</taxon>
        <taxon>Pezizomycotina</taxon>
        <taxon>Eurotiomycetes</taxon>
        <taxon>Eurotiomycetidae</taxon>
        <taxon>Eurotiales</taxon>
        <taxon>Aspergillaceae</taxon>
        <taxon>Aspergillus</taxon>
        <taxon>Aspergillus subgen. Fumigati</taxon>
    </lineage>
</organism>
<dbReference type="Proteomes" id="UP001043456">
    <property type="component" value="Unassembled WGS sequence"/>
</dbReference>
<dbReference type="Pfam" id="PF07938">
    <property type="entry name" value="Fungal_lectin"/>
    <property type="match status" value="1"/>
</dbReference>
<evidence type="ECO:0000313" key="4">
    <source>
        <dbReference type="EMBL" id="GIJ86421.1"/>
    </source>
</evidence>
<dbReference type="InterPro" id="IPR012475">
    <property type="entry name" value="Fungal_lectin"/>
</dbReference>
<name>A0A9P3BEV2_9EURO</name>
<dbReference type="OrthoDB" id="407298at2759"/>
<evidence type="ECO:0000256" key="1">
    <source>
        <dbReference type="ARBA" id="ARBA00009042"/>
    </source>
</evidence>
<keyword evidence="3" id="KW-0430">Lectin</keyword>
<reference evidence="4 5" key="1">
    <citation type="submission" date="2018-10" db="EMBL/GenBank/DDBJ databases">
        <title>Pan-genome distribution and transcriptional activeness of fungal secondary metabolism genes in Aspergillus section Fumigati.</title>
        <authorList>
            <person name="Takahashi H."/>
            <person name="Umemura M."/>
            <person name="Ninomiya A."/>
            <person name="Kusuya Y."/>
            <person name="Urayama S."/>
            <person name="Shimizu M."/>
            <person name="Watanabe A."/>
            <person name="Kamei K."/>
            <person name="Yaguchi T."/>
            <person name="Hagiwara D."/>
        </authorList>
    </citation>
    <scope>NUCLEOTIDE SEQUENCE [LARGE SCALE GENOMIC DNA]</scope>
    <source>
        <strain evidence="4 5">IFM 55266</strain>
    </source>
</reference>
<gene>
    <name evidence="4" type="ORF">Asppvi_005309</name>
</gene>
<dbReference type="GeneID" id="67003921"/>
<evidence type="ECO:0000256" key="2">
    <source>
        <dbReference type="ARBA" id="ARBA00015560"/>
    </source>
</evidence>
<dbReference type="RefSeq" id="XP_043157168.1">
    <property type="nucleotide sequence ID" value="XM_043301233.1"/>
</dbReference>
<dbReference type="EMBL" id="BHVY01000003">
    <property type="protein sequence ID" value="GIJ86421.1"/>
    <property type="molecule type" value="Genomic_DNA"/>
</dbReference>